<dbReference type="Pfam" id="PF00571">
    <property type="entry name" value="CBS"/>
    <property type="match status" value="3"/>
</dbReference>
<gene>
    <name evidence="6" type="ORF">VitviT2T_000778</name>
</gene>
<keyword evidence="7" id="KW-1185">Reference proteome</keyword>
<dbReference type="EMBL" id="CP126648">
    <property type="protein sequence ID" value="WJZ80910.1"/>
    <property type="molecule type" value="Genomic_DNA"/>
</dbReference>
<dbReference type="PANTHER" id="PTHR13780:SF125">
    <property type="entry name" value="MEIOTICALLY UP-REGULATED GENE 70 PROTEIN"/>
    <property type="match status" value="1"/>
</dbReference>
<keyword evidence="2 3" id="KW-0129">CBS domain</keyword>
<feature type="region of interest" description="Disordered" evidence="4">
    <location>
        <begin position="70"/>
        <end position="121"/>
    </location>
</feature>
<feature type="domain" description="CBS" evidence="5">
    <location>
        <begin position="133"/>
        <end position="195"/>
    </location>
</feature>
<protein>
    <recommendedName>
        <fullName evidence="5">CBS domain-containing protein</fullName>
    </recommendedName>
</protein>
<accession>A0ABY9BDL8</accession>
<dbReference type="PANTHER" id="PTHR13780">
    <property type="entry name" value="AMP-ACTIVATED PROTEIN KINASE, GAMMA REGULATORY SUBUNIT"/>
    <property type="match status" value="1"/>
</dbReference>
<dbReference type="PROSITE" id="PS51371">
    <property type="entry name" value="CBS"/>
    <property type="match status" value="1"/>
</dbReference>
<dbReference type="Proteomes" id="UP001227230">
    <property type="component" value="Chromosome 1"/>
</dbReference>
<evidence type="ECO:0000313" key="6">
    <source>
        <dbReference type="EMBL" id="WJZ80910.1"/>
    </source>
</evidence>
<feature type="compositionally biased region" description="Low complexity" evidence="4">
    <location>
        <begin position="71"/>
        <end position="84"/>
    </location>
</feature>
<evidence type="ECO:0000256" key="1">
    <source>
        <dbReference type="ARBA" id="ARBA00022737"/>
    </source>
</evidence>
<proteinExistence type="predicted"/>
<dbReference type="InterPro" id="IPR000644">
    <property type="entry name" value="CBS_dom"/>
</dbReference>
<reference evidence="6 7" key="1">
    <citation type="journal article" date="2023" name="Hortic Res">
        <title>The complete reference genome for grapevine (Vitis vinifera L.) genetics and breeding.</title>
        <authorList>
            <person name="Shi X."/>
            <person name="Cao S."/>
            <person name="Wang X."/>
            <person name="Huang S."/>
            <person name="Wang Y."/>
            <person name="Liu Z."/>
            <person name="Liu W."/>
            <person name="Leng X."/>
            <person name="Peng Y."/>
            <person name="Wang N."/>
            <person name="Wang Y."/>
            <person name="Ma Z."/>
            <person name="Xu X."/>
            <person name="Zhang F."/>
            <person name="Xue H."/>
            <person name="Zhong H."/>
            <person name="Wang Y."/>
            <person name="Zhang K."/>
            <person name="Velt A."/>
            <person name="Avia K."/>
            <person name="Holtgrawe D."/>
            <person name="Grimplet J."/>
            <person name="Matus J.T."/>
            <person name="Ware D."/>
            <person name="Wu X."/>
            <person name="Wang H."/>
            <person name="Liu C."/>
            <person name="Fang Y."/>
            <person name="Rustenholz C."/>
            <person name="Cheng Z."/>
            <person name="Xiao H."/>
            <person name="Zhou Y."/>
        </authorList>
    </citation>
    <scope>NUCLEOTIDE SEQUENCE [LARGE SCALE GENOMIC DNA]</scope>
    <source>
        <strain evidence="7">cv. Pinot noir / PN40024</strain>
        <tissue evidence="6">Leaf</tissue>
    </source>
</reference>
<dbReference type="SUPFAM" id="SSF54631">
    <property type="entry name" value="CBS-domain pair"/>
    <property type="match status" value="2"/>
</dbReference>
<organism evidence="6 7">
    <name type="scientific">Vitis vinifera</name>
    <name type="common">Grape</name>
    <dbReference type="NCBI Taxonomy" id="29760"/>
    <lineage>
        <taxon>Eukaryota</taxon>
        <taxon>Viridiplantae</taxon>
        <taxon>Streptophyta</taxon>
        <taxon>Embryophyta</taxon>
        <taxon>Tracheophyta</taxon>
        <taxon>Spermatophyta</taxon>
        <taxon>Magnoliopsida</taxon>
        <taxon>eudicotyledons</taxon>
        <taxon>Gunneridae</taxon>
        <taxon>Pentapetalae</taxon>
        <taxon>rosids</taxon>
        <taxon>Vitales</taxon>
        <taxon>Vitaceae</taxon>
        <taxon>Viteae</taxon>
        <taxon>Vitis</taxon>
    </lineage>
</organism>
<evidence type="ECO:0000259" key="5">
    <source>
        <dbReference type="PROSITE" id="PS51371"/>
    </source>
</evidence>
<sequence>MGCLVDDTDKVYWYLRGLGANFANFSTAQMSLTPLPVFKDLVPKAESFEIFQKSIESSFPVSSAAFTATNGSFSSSRGGSSSKSRCSRDGYHGGHGPGRGPSITSKKEVHAENGSSDAKASSPTCLVYGVRTVNKLRLSKALMIPEGITVSDACRMMSARKVDVVLLTDSNAILSGIVIDKDIATRVIVEELRPEQTAVSKIMTRHPILVNSDSLAIEALEKMVQGKFRHLPIAENGEVIALLDFTKCLYDAISRMEKVAEHGSAIVATVEGAERQWESNFSAPYSFIEMLREWMFKLALSTIISENTKVAIVSPSDPISVAATKMREYRVNSVISMTGIQIQGILTSKGILMRVFGLWTLGIRCNAGQRCDFLDPSDCCICEVGSKEATFRTLGMQQTSHLLFLYYLAQSAVCMC</sequence>
<dbReference type="SMART" id="SM00116">
    <property type="entry name" value="CBS"/>
    <property type="match status" value="3"/>
</dbReference>
<evidence type="ECO:0000256" key="4">
    <source>
        <dbReference type="SAM" id="MobiDB-lite"/>
    </source>
</evidence>
<evidence type="ECO:0000256" key="2">
    <source>
        <dbReference type="ARBA" id="ARBA00023122"/>
    </source>
</evidence>
<keyword evidence="1" id="KW-0677">Repeat</keyword>
<dbReference type="InterPro" id="IPR050511">
    <property type="entry name" value="AMPK_gamma/SDS23_families"/>
</dbReference>
<name>A0ABY9BDL8_VITVI</name>
<evidence type="ECO:0000256" key="3">
    <source>
        <dbReference type="PROSITE-ProRule" id="PRU00703"/>
    </source>
</evidence>
<evidence type="ECO:0000313" key="7">
    <source>
        <dbReference type="Proteomes" id="UP001227230"/>
    </source>
</evidence>
<dbReference type="Gene3D" id="3.90.1280.20">
    <property type="match status" value="1"/>
</dbReference>
<dbReference type="InterPro" id="IPR046342">
    <property type="entry name" value="CBS_dom_sf"/>
</dbReference>
<dbReference type="Gene3D" id="3.10.580.10">
    <property type="entry name" value="CBS-domain"/>
    <property type="match status" value="1"/>
</dbReference>